<feature type="region of interest" description="Disordered" evidence="4">
    <location>
        <begin position="256"/>
        <end position="281"/>
    </location>
</feature>
<dbReference type="eggNOG" id="KOG0001">
    <property type="taxonomic scope" value="Eukaryota"/>
</dbReference>
<dbReference type="PRINTS" id="PR00348">
    <property type="entry name" value="UBIQUITIN"/>
</dbReference>
<dbReference type="SMART" id="SM00213">
    <property type="entry name" value="UBQ"/>
    <property type="match status" value="2"/>
</dbReference>
<dbReference type="EnsemblPlants" id="ORUFI01G27110.1">
    <property type="protein sequence ID" value="ORUFI01G27110.1"/>
    <property type="gene ID" value="ORUFI01G27110"/>
</dbReference>
<dbReference type="InterPro" id="IPR000626">
    <property type="entry name" value="Ubiquitin-like_dom"/>
</dbReference>
<dbReference type="PROSITE" id="PS00299">
    <property type="entry name" value="UBIQUITIN_1"/>
    <property type="match status" value="1"/>
</dbReference>
<dbReference type="AlphaFoldDB" id="A0A0E0MZV2"/>
<feature type="region of interest" description="Disordered" evidence="4">
    <location>
        <begin position="340"/>
        <end position="382"/>
    </location>
</feature>
<dbReference type="GO" id="GO:0003729">
    <property type="term" value="F:mRNA binding"/>
    <property type="evidence" value="ECO:0007669"/>
    <property type="project" value="UniProtKB-ARBA"/>
</dbReference>
<dbReference type="Pfam" id="PF00240">
    <property type="entry name" value="ubiquitin"/>
    <property type="match status" value="2"/>
</dbReference>
<dbReference type="Gramene" id="ORUFI01G27110.1">
    <property type="protein sequence ID" value="ORUFI01G27110.1"/>
    <property type="gene ID" value="ORUFI01G27110"/>
</dbReference>
<feature type="compositionally biased region" description="Polar residues" evidence="4">
    <location>
        <begin position="267"/>
        <end position="276"/>
    </location>
</feature>
<reference evidence="6" key="2">
    <citation type="submission" date="2015-06" db="UniProtKB">
        <authorList>
            <consortium name="EnsemblPlants"/>
        </authorList>
    </citation>
    <scope>IDENTIFICATION</scope>
</reference>
<sequence>MQIFVKTLNGRTITLVVDSCDSVENVKARIHDREGVPPHQQRLIFAGKQLEDGRTLADYNIQKESTLHLVLRLRRGMNDIKVKMLTGKEIDVDIEPTDTMGRIKERIDEREGRLVYGGKQLADDKTVHEYDIEAGSVLLHDRPCSQGLEMTPSITFKKMSDKTDVYHLRVITLNLNLLTESRYRPELDNPPNRRWSPTRTLGVAAVSELETNPNGESLPLPPIKTTGPEPHNTTPVLHRSIQVSTQSQYAHSIEAKPRGFVVRRKSSTNQQPNPSSIDVRRDTKMQIVVETQMGKLITLEVESSDTICQGEGPGEGGHPDPAGPAAALLRPQVAGERLHGGWLQHPGRLDAEPLSPPPSRQHEHQGEASQRQRARIEEEGTPSRQIGQLIYKEVLVTDDKAAHEYNIEAGSVLHLTLNLRA</sequence>
<dbReference type="OMA" id="RRDTKMQ"/>
<dbReference type="InterPro" id="IPR050158">
    <property type="entry name" value="Ubiquitin_ubiquitin-like"/>
</dbReference>
<keyword evidence="7" id="KW-1185">Reference proteome</keyword>
<dbReference type="PANTHER" id="PTHR10666">
    <property type="entry name" value="UBIQUITIN"/>
    <property type="match status" value="1"/>
</dbReference>
<reference evidence="7" key="1">
    <citation type="submission" date="2013-06" db="EMBL/GenBank/DDBJ databases">
        <authorList>
            <person name="Zhao Q."/>
        </authorList>
    </citation>
    <scope>NUCLEOTIDE SEQUENCE</scope>
    <source>
        <strain evidence="7">cv. W1943</strain>
    </source>
</reference>
<evidence type="ECO:0000256" key="3">
    <source>
        <dbReference type="ARBA" id="ARBA00022843"/>
    </source>
</evidence>
<dbReference type="STRING" id="4529.A0A0E0MZV2"/>
<evidence type="ECO:0000256" key="4">
    <source>
        <dbReference type="SAM" id="MobiDB-lite"/>
    </source>
</evidence>
<name>A0A0E0MZV2_ORYRU</name>
<dbReference type="PROSITE" id="PS50053">
    <property type="entry name" value="UBIQUITIN_2"/>
    <property type="match status" value="2"/>
</dbReference>
<organism evidence="6 7">
    <name type="scientific">Oryza rufipogon</name>
    <name type="common">Brownbeard rice</name>
    <name type="synonym">Asian wild rice</name>
    <dbReference type="NCBI Taxonomy" id="4529"/>
    <lineage>
        <taxon>Eukaryota</taxon>
        <taxon>Viridiplantae</taxon>
        <taxon>Streptophyta</taxon>
        <taxon>Embryophyta</taxon>
        <taxon>Tracheophyta</taxon>
        <taxon>Spermatophyta</taxon>
        <taxon>Magnoliopsida</taxon>
        <taxon>Liliopsida</taxon>
        <taxon>Poales</taxon>
        <taxon>Poaceae</taxon>
        <taxon>BOP clade</taxon>
        <taxon>Oryzoideae</taxon>
        <taxon>Oryzeae</taxon>
        <taxon>Oryzinae</taxon>
        <taxon>Oryza</taxon>
    </lineage>
</organism>
<dbReference type="InterPro" id="IPR029071">
    <property type="entry name" value="Ubiquitin-like_domsf"/>
</dbReference>
<evidence type="ECO:0000313" key="6">
    <source>
        <dbReference type="EnsemblPlants" id="ORUFI01G27110.1"/>
    </source>
</evidence>
<evidence type="ECO:0000313" key="7">
    <source>
        <dbReference type="Proteomes" id="UP000008022"/>
    </source>
</evidence>
<dbReference type="Proteomes" id="UP000008022">
    <property type="component" value="Unassembled WGS sequence"/>
</dbReference>
<dbReference type="HOGENOM" id="CLU_652806_0_0_1"/>
<evidence type="ECO:0000256" key="1">
    <source>
        <dbReference type="ARBA" id="ARBA00008430"/>
    </source>
</evidence>
<dbReference type="SUPFAM" id="SSF54236">
    <property type="entry name" value="Ubiquitin-like"/>
    <property type="match status" value="2"/>
</dbReference>
<evidence type="ECO:0000259" key="5">
    <source>
        <dbReference type="PROSITE" id="PS50053"/>
    </source>
</evidence>
<dbReference type="InterPro" id="IPR019956">
    <property type="entry name" value="Ubiquitin_dom"/>
</dbReference>
<feature type="domain" description="Ubiquitin-like" evidence="5">
    <location>
        <begin position="78"/>
        <end position="138"/>
    </location>
</feature>
<comment type="similarity">
    <text evidence="1">Belongs to the ubiquitin family.</text>
</comment>
<feature type="region of interest" description="Disordered" evidence="4">
    <location>
        <begin position="306"/>
        <end position="326"/>
    </location>
</feature>
<accession>A0A0E0MZV2</accession>
<protein>
    <recommendedName>
        <fullName evidence="5">Ubiquitin-like domain-containing protein</fullName>
    </recommendedName>
</protein>
<keyword evidence="2" id="KW-1017">Isopeptide bond</keyword>
<feature type="domain" description="Ubiquitin-like" evidence="5">
    <location>
        <begin position="1"/>
        <end position="76"/>
    </location>
</feature>
<dbReference type="InterPro" id="IPR019954">
    <property type="entry name" value="Ubiquitin_CS"/>
</dbReference>
<proteinExistence type="inferred from homology"/>
<dbReference type="FunFam" id="3.10.20.90:FF:000009">
    <property type="entry name" value="Ubiquitin-60S ribosomal protein"/>
    <property type="match status" value="1"/>
</dbReference>
<dbReference type="Gene3D" id="3.10.20.90">
    <property type="entry name" value="Phosphatidylinositol 3-kinase Catalytic Subunit, Chain A, domain 1"/>
    <property type="match status" value="3"/>
</dbReference>
<keyword evidence="3" id="KW-0832">Ubl conjugation</keyword>
<evidence type="ECO:0000256" key="2">
    <source>
        <dbReference type="ARBA" id="ARBA00022499"/>
    </source>
</evidence>